<dbReference type="OrthoDB" id="3200925at2759"/>
<dbReference type="Proteomes" id="UP000319160">
    <property type="component" value="Unassembled WGS sequence"/>
</dbReference>
<sequence>MSSEITPQHDLPVVLQEATSKNGNKYQASITKKPGFAVDVNWPPSKEWVNLAPDLANKIYITRYKLVKNPPPSPGQTGPFWEWTLWFTNTATYDFFFEDKTHDEYNNDTYLKRDHAVSYDSEDPTIIRVRGV</sequence>
<reference evidence="2" key="1">
    <citation type="submission" date="2019-06" db="EMBL/GenBank/DDBJ databases">
        <title>Draft genome sequence of the griseofulvin-producing fungus Xylaria cubensis strain G536.</title>
        <authorList>
            <person name="Mead M.E."/>
            <person name="Raja H.A."/>
            <person name="Steenwyk J.L."/>
            <person name="Knowles S.L."/>
            <person name="Oberlies N.H."/>
            <person name="Rokas A."/>
        </authorList>
    </citation>
    <scope>NUCLEOTIDE SEQUENCE [LARGE SCALE GENOMIC DNA]</scope>
    <source>
        <strain evidence="2">G536</strain>
    </source>
</reference>
<proteinExistence type="predicted"/>
<evidence type="ECO:0000313" key="2">
    <source>
        <dbReference type="Proteomes" id="UP000319160"/>
    </source>
</evidence>
<organism evidence="1 2">
    <name type="scientific">Xylaria flabelliformis</name>
    <dbReference type="NCBI Taxonomy" id="2512241"/>
    <lineage>
        <taxon>Eukaryota</taxon>
        <taxon>Fungi</taxon>
        <taxon>Dikarya</taxon>
        <taxon>Ascomycota</taxon>
        <taxon>Pezizomycotina</taxon>
        <taxon>Sordariomycetes</taxon>
        <taxon>Xylariomycetidae</taxon>
        <taxon>Xylariales</taxon>
        <taxon>Xylariaceae</taxon>
        <taxon>Xylaria</taxon>
    </lineage>
</organism>
<dbReference type="AlphaFoldDB" id="A0A553I6B0"/>
<name>A0A553I6B0_9PEZI</name>
<comment type="caution">
    <text evidence="1">The sequence shown here is derived from an EMBL/GenBank/DDBJ whole genome shotgun (WGS) entry which is preliminary data.</text>
</comment>
<keyword evidence="2" id="KW-1185">Reference proteome</keyword>
<evidence type="ECO:0000313" key="1">
    <source>
        <dbReference type="EMBL" id="TRX95739.1"/>
    </source>
</evidence>
<protein>
    <submittedName>
        <fullName evidence="1">Uncharacterized protein</fullName>
    </submittedName>
</protein>
<dbReference type="EMBL" id="VFLP01000014">
    <property type="protein sequence ID" value="TRX95739.1"/>
    <property type="molecule type" value="Genomic_DNA"/>
</dbReference>
<gene>
    <name evidence="1" type="ORF">FHL15_003293</name>
</gene>
<accession>A0A553I6B0</accession>